<dbReference type="InterPro" id="IPR036514">
    <property type="entry name" value="SGNH_hydro_sf"/>
</dbReference>
<dbReference type="Pfam" id="PF13472">
    <property type="entry name" value="Lipase_GDSL_2"/>
    <property type="match status" value="1"/>
</dbReference>
<protein>
    <recommendedName>
        <fullName evidence="2">SGNH hydrolase-type esterase domain-containing protein</fullName>
    </recommendedName>
</protein>
<feature type="region of interest" description="Disordered" evidence="1">
    <location>
        <begin position="28"/>
        <end position="52"/>
    </location>
</feature>
<dbReference type="KEGG" id="vg:5076553"/>
<dbReference type="GeneID" id="5076553"/>
<dbReference type="CDD" id="cd00229">
    <property type="entry name" value="SGNH_hydrolase"/>
    <property type="match status" value="1"/>
</dbReference>
<evidence type="ECO:0000313" key="3">
    <source>
        <dbReference type="EMBL" id="AAX84849.1"/>
    </source>
</evidence>
<accession>Q52PM7</accession>
<name>Q52PM7_9CAUD</name>
<keyword evidence="4" id="KW-1185">Reference proteome</keyword>
<dbReference type="RefSeq" id="YP_239272.1">
    <property type="nucleotide sequence ID" value="NC_007024.1"/>
</dbReference>
<evidence type="ECO:0000313" key="4">
    <source>
        <dbReference type="Proteomes" id="UP000001305"/>
    </source>
</evidence>
<feature type="domain" description="SGNH hydrolase-type esterase" evidence="2">
    <location>
        <begin position="312"/>
        <end position="438"/>
    </location>
</feature>
<sequence length="527" mass="56706">MPPTEALSRPIRRPNSCGRWGLRISPSPMCSGATPSSPPSGRPWYSGLQGPTPSAFSRAPRLCPWRSGANMTVIRRRISKPGAVRRSLSRSVGGAIAGALSARGSGNFVPPPVISDLMIASMNGITPHNLQDSQNFDNHVARWIYTTGSGKLKSLALRFDAWFINATSAITNTSNPIPIFDASLEYNGVVVPVTFGNIRSKTLQPGDFDVLSDEIQVSAFGVTNIPRGSNVSLKIRYTFPGASANRMLIGLQRPESQGGQCRWFNAANTTVSSTDAPGPYTFTGTAPTARQGSYRPGLLGRYEGAFEPIWLFYGDSITMGTGDSDYTRNYGIGWPAEACRIASPNGGLSYGNMAIHGSSTAMSTFGEKIEAPLKYATHVHIGWGTNDFGTSAADPRPTSQPRLTAGVNSMKARPGSKVTNWYFGYLGPRTTTTDNYVTEENQSYLTANWGPSPCNVESWNSWLVTNFSPNGVNTWPSIRGVDPLKWRVNGTARYSNTDDAHPSTVGHLLMGQDAAAMMRANQGVSLA</sequence>
<dbReference type="Gene3D" id="3.40.50.1110">
    <property type="entry name" value="SGNH hydrolase"/>
    <property type="match status" value="1"/>
</dbReference>
<proteinExistence type="predicted"/>
<organism evidence="3 4">
    <name type="scientific">Xanthomonas phage Xp15</name>
    <dbReference type="NCBI Taxonomy" id="322855"/>
    <lineage>
        <taxon>Viruses</taxon>
        <taxon>Duplodnaviria</taxon>
        <taxon>Heunggongvirae</taxon>
        <taxon>Uroviricota</taxon>
        <taxon>Caudoviricetes</taxon>
        <taxon>Alachuavirus</taxon>
        <taxon>Alachuavirus Xp15</taxon>
    </lineage>
</organism>
<evidence type="ECO:0000259" key="2">
    <source>
        <dbReference type="Pfam" id="PF13472"/>
    </source>
</evidence>
<dbReference type="SUPFAM" id="SSF52266">
    <property type="entry name" value="SGNH hydrolase"/>
    <property type="match status" value="1"/>
</dbReference>
<dbReference type="Proteomes" id="UP000001305">
    <property type="component" value="Segment"/>
</dbReference>
<evidence type="ECO:0000256" key="1">
    <source>
        <dbReference type="SAM" id="MobiDB-lite"/>
    </source>
</evidence>
<dbReference type="InterPro" id="IPR013830">
    <property type="entry name" value="SGNH_hydro"/>
</dbReference>
<reference evidence="3 4" key="1">
    <citation type="submission" date="2005-03" db="EMBL/GenBank/DDBJ databases">
        <title>Sequencing of bacteriophage Xp15 from Xanthomonas campestris pv. pelargonii and identification of the lysis genes.</title>
        <authorList>
            <person name="Ramadugu C."/>
            <person name="Gabriel D.W."/>
        </authorList>
    </citation>
    <scope>NUCLEOTIDE SEQUENCE [LARGE SCALE GENOMIC DNA]</scope>
</reference>
<dbReference type="EMBL" id="AY986977">
    <property type="protein sequence ID" value="AAX84849.1"/>
    <property type="molecule type" value="Genomic_DNA"/>
</dbReference>